<keyword evidence="2" id="KW-0472">Membrane</keyword>
<feature type="transmembrane region" description="Helical" evidence="2">
    <location>
        <begin position="6"/>
        <end position="25"/>
    </location>
</feature>
<keyword evidence="2" id="KW-0812">Transmembrane</keyword>
<evidence type="ECO:0000256" key="1">
    <source>
        <dbReference type="SAM" id="MobiDB-lite"/>
    </source>
</evidence>
<accession>A0ABW4Q4M4</accession>
<protein>
    <submittedName>
        <fullName evidence="3">Uncharacterized protein</fullName>
    </submittedName>
</protein>
<gene>
    <name evidence="3" type="ORF">ACFSFX_03135</name>
</gene>
<sequence length="172" mass="18048">MELQLIVAVLLAVLLLTGGLISYIGRRDRGADSASVPPPAPASESHRRRADPDRPALQPQSGQPTTSSPTDSPTRLQPQDAPALPPAATAAPLGPDQPGNEDEGVLAARQALAANQAAMSDPRLSTLDRVQALMSNPAFALHLQDQGLEQPSGPPEDDKRDPRSKRGPLEPS</sequence>
<keyword evidence="2" id="KW-1133">Transmembrane helix</keyword>
<reference evidence="4" key="1">
    <citation type="journal article" date="2019" name="Int. J. Syst. Evol. Microbiol.">
        <title>The Global Catalogue of Microorganisms (GCM) 10K type strain sequencing project: providing services to taxonomists for standard genome sequencing and annotation.</title>
        <authorList>
            <consortium name="The Broad Institute Genomics Platform"/>
            <consortium name="The Broad Institute Genome Sequencing Center for Infectious Disease"/>
            <person name="Wu L."/>
            <person name="Ma J."/>
        </authorList>
    </citation>
    <scope>NUCLEOTIDE SEQUENCE [LARGE SCALE GENOMIC DNA]</scope>
    <source>
        <strain evidence="4">JCM 11496</strain>
    </source>
</reference>
<feature type="region of interest" description="Disordered" evidence="1">
    <location>
        <begin position="28"/>
        <end position="108"/>
    </location>
</feature>
<feature type="region of interest" description="Disordered" evidence="1">
    <location>
        <begin position="142"/>
        <end position="172"/>
    </location>
</feature>
<dbReference type="EMBL" id="JBHUGA010000006">
    <property type="protein sequence ID" value="MFD1845588.1"/>
    <property type="molecule type" value="Genomic_DNA"/>
</dbReference>
<proteinExistence type="predicted"/>
<feature type="compositionally biased region" description="Low complexity" evidence="1">
    <location>
        <begin position="58"/>
        <end position="96"/>
    </location>
</feature>
<dbReference type="Proteomes" id="UP001597307">
    <property type="component" value="Unassembled WGS sequence"/>
</dbReference>
<keyword evidence="4" id="KW-1185">Reference proteome</keyword>
<comment type="caution">
    <text evidence="3">The sequence shown here is derived from an EMBL/GenBank/DDBJ whole genome shotgun (WGS) entry which is preliminary data.</text>
</comment>
<evidence type="ECO:0000313" key="4">
    <source>
        <dbReference type="Proteomes" id="UP001597307"/>
    </source>
</evidence>
<organism evidence="3 4">
    <name type="scientific">Arthrobacter flavus</name>
    <dbReference type="NCBI Taxonomy" id="95172"/>
    <lineage>
        <taxon>Bacteria</taxon>
        <taxon>Bacillati</taxon>
        <taxon>Actinomycetota</taxon>
        <taxon>Actinomycetes</taxon>
        <taxon>Micrococcales</taxon>
        <taxon>Micrococcaceae</taxon>
        <taxon>Arthrobacter</taxon>
    </lineage>
</organism>
<evidence type="ECO:0000256" key="2">
    <source>
        <dbReference type="SAM" id="Phobius"/>
    </source>
</evidence>
<evidence type="ECO:0000313" key="3">
    <source>
        <dbReference type="EMBL" id="MFD1845588.1"/>
    </source>
</evidence>
<dbReference type="RefSeq" id="WP_343877838.1">
    <property type="nucleotide sequence ID" value="NZ_BAAAIJ010000007.1"/>
</dbReference>
<name>A0ABW4Q4M4_9MICC</name>